<proteinExistence type="predicted"/>
<reference evidence="2 3" key="1">
    <citation type="submission" date="2019-09" db="EMBL/GenBank/DDBJ databases">
        <authorList>
            <person name="Depoorter E."/>
        </authorList>
    </citation>
    <scope>NUCLEOTIDE SEQUENCE [LARGE SCALE GENOMIC DNA]</scope>
    <source>
        <strain evidence="2">LMG 13014</strain>
    </source>
</reference>
<sequence length="147" mass="16262">MENGKEFGNPATRFSADRQPAKRRGKEMRTKILEAIKEQTKLNEKGFYKKVAELAIDGRDTMMMKELLTRVAPAAKPVAPSVQFDFPENGRPVEQVDAVLRAVAAGKVSPDVGQQLVNMIRAKLDVLEISELADRLAAIEKQLAEGQ</sequence>
<name>A0A6P2N2V0_9BURK</name>
<dbReference type="RefSeq" id="WP_175023820.1">
    <property type="nucleotide sequence ID" value="NZ_CABVQC010000028.1"/>
</dbReference>
<dbReference type="EMBL" id="CABVQC010000028">
    <property type="protein sequence ID" value="VWB88529.1"/>
    <property type="molecule type" value="Genomic_DNA"/>
</dbReference>
<accession>A0A6P2N2V0</accession>
<dbReference type="Proteomes" id="UP000494261">
    <property type="component" value="Unassembled WGS sequence"/>
</dbReference>
<feature type="region of interest" description="Disordered" evidence="1">
    <location>
        <begin position="1"/>
        <end position="26"/>
    </location>
</feature>
<evidence type="ECO:0000256" key="1">
    <source>
        <dbReference type="SAM" id="MobiDB-lite"/>
    </source>
</evidence>
<protein>
    <recommendedName>
        <fullName evidence="4">DUF5681 domain-containing protein</fullName>
    </recommendedName>
</protein>
<evidence type="ECO:0000313" key="2">
    <source>
        <dbReference type="EMBL" id="VWB88529.1"/>
    </source>
</evidence>
<evidence type="ECO:0008006" key="4">
    <source>
        <dbReference type="Google" id="ProtNLM"/>
    </source>
</evidence>
<evidence type="ECO:0000313" key="3">
    <source>
        <dbReference type="Proteomes" id="UP000494261"/>
    </source>
</evidence>
<gene>
    <name evidence="2" type="ORF">BLA13014_04098</name>
</gene>
<organism evidence="2 3">
    <name type="scientific">Burkholderia aenigmatica</name>
    <dbReference type="NCBI Taxonomy" id="2015348"/>
    <lineage>
        <taxon>Bacteria</taxon>
        <taxon>Pseudomonadati</taxon>
        <taxon>Pseudomonadota</taxon>
        <taxon>Betaproteobacteria</taxon>
        <taxon>Burkholderiales</taxon>
        <taxon>Burkholderiaceae</taxon>
        <taxon>Burkholderia</taxon>
        <taxon>Burkholderia cepacia complex</taxon>
    </lineage>
</organism>
<dbReference type="AlphaFoldDB" id="A0A6P2N2V0"/>